<feature type="region of interest" description="Disordered" evidence="2">
    <location>
        <begin position="27"/>
        <end position="61"/>
    </location>
</feature>
<keyword evidence="5" id="KW-0067">ATP-binding</keyword>
<dbReference type="FunFam" id="3.40.50.300:FF:000533">
    <property type="entry name" value="Helicase, Snf2 family"/>
    <property type="match status" value="1"/>
</dbReference>
<feature type="domain" description="Helicase ATP-binding" evidence="3">
    <location>
        <begin position="512"/>
        <end position="665"/>
    </location>
</feature>
<dbReference type="PROSITE" id="PS51194">
    <property type="entry name" value="HELICASE_CTER"/>
    <property type="match status" value="1"/>
</dbReference>
<dbReference type="Pfam" id="PF00176">
    <property type="entry name" value="SNF2-rel_dom"/>
    <property type="match status" value="1"/>
</dbReference>
<protein>
    <submittedName>
        <fullName evidence="5">Helicase</fullName>
    </submittedName>
</protein>
<dbReference type="InterPro" id="IPR000330">
    <property type="entry name" value="SNF2_N"/>
</dbReference>
<keyword evidence="1" id="KW-0378">Hydrolase</keyword>
<dbReference type="Gene3D" id="1.20.120.850">
    <property type="entry name" value="SWI2/SNF2 ATPases, N-terminal domain"/>
    <property type="match status" value="1"/>
</dbReference>
<evidence type="ECO:0000313" key="6">
    <source>
        <dbReference type="Proteomes" id="UP000265325"/>
    </source>
</evidence>
<evidence type="ECO:0000256" key="1">
    <source>
        <dbReference type="ARBA" id="ARBA00022801"/>
    </source>
</evidence>
<feature type="region of interest" description="Disordered" evidence="2">
    <location>
        <begin position="710"/>
        <end position="729"/>
    </location>
</feature>
<feature type="domain" description="Helicase C-terminal" evidence="4">
    <location>
        <begin position="814"/>
        <end position="973"/>
    </location>
</feature>
<dbReference type="GO" id="GO:0005524">
    <property type="term" value="F:ATP binding"/>
    <property type="evidence" value="ECO:0007669"/>
    <property type="project" value="InterPro"/>
</dbReference>
<dbReference type="OrthoDB" id="9760715at2"/>
<comment type="caution">
    <text evidence="5">The sequence shown here is derived from an EMBL/GenBank/DDBJ whole genome shotgun (WGS) entry which is preliminary data.</text>
</comment>
<dbReference type="Proteomes" id="UP000265325">
    <property type="component" value="Unassembled WGS sequence"/>
</dbReference>
<dbReference type="Pfam" id="PF00271">
    <property type="entry name" value="Helicase_C"/>
    <property type="match status" value="1"/>
</dbReference>
<dbReference type="SMART" id="SM00490">
    <property type="entry name" value="HELICc"/>
    <property type="match status" value="1"/>
</dbReference>
<sequence>MTHSLLGAAAVFLPAALPRDGRVAFWSPEGAPLPGPEPLDPAPGPAPTPAPESAPGSVPASAAGGELTVVRRHGAGARSRTVPALFLPVADALPLLVSARHHPAAHPAAACWGAAALHALHLVARGRLLPGLTADDHDAWRAGPLDADDIAHLRAIAAAMPYEGHAVPVPAGRGPLRLPEPEALVRAFLDAVADTLPRTPAAPHAVGAAFAAREPVHLPRARAWAAEAAAGMDAGVRVSLRLDLSTFELFDASGEPDEGTERQAAAVLLQVHSLADPTLVIDAAALWAGDGDEHFGPRARIDAVLALRRAARVWPPLGRLLEREVPDVLPITEDELYELLGPATPRLADAGVVVHWPRDLARSLSASAVVRPARSAPGSATDGTSFFDSDELLRFNWQLALDGDPLTEREMDALAEAHRPVVRLRDQWVVVDPDLVRKARKRELGLLQPVDALAVALGGTAEVDGETVPAVPVGALAVLRDRLLAGPEDVPPPPGLDATLRDYQLRGLAWLDLMTSLGLGGCLADDMGLGKTVTLIALHLRRARPAPTLVVCPASLLGNWQREIRRFAPGVPVRRFHGTDRTLGGLDGGFVLTTYGTLRTSAAHLAEQEWGMVVADEAQHVKNPFSATAKALRTIPSPARVALTGTPVENNLSELWALLDWTTPGLLGPLKAFRSRHARAVENNEEIDNEEAVERLARLVRPFLLRRRKSDPGIAPELPPKTESDHPVALTREQASLYEAVVRETMAQIEAAEGMARRGLIMKLLTSLKQICNHPAQYLKERSPQGRGTGTTGAGSGPGAGAVRLAGRSGKLALLDELLDTILAEDGSVLVFTQYVSMARLLADHLASRGIGAQLLHGGTPVPERERMVDRFQAGEVPVFLLSLKAAGTGLNLTRAGHVVHYDRWWNPAVEEQATDRAYRIGQTQPVQVHRLIAEGTVEDSIAEMLRAKRALADAVLGTGEAALTELTDRELADLVSLRRPS</sequence>
<feature type="compositionally biased region" description="Pro residues" evidence="2">
    <location>
        <begin position="31"/>
        <end position="52"/>
    </location>
</feature>
<proteinExistence type="predicted"/>
<gene>
    <name evidence="5" type="ORF">VO63_08975</name>
</gene>
<dbReference type="PANTHER" id="PTHR10799">
    <property type="entry name" value="SNF2/RAD54 HELICASE FAMILY"/>
    <property type="match status" value="1"/>
</dbReference>
<feature type="compositionally biased region" description="Gly residues" evidence="2">
    <location>
        <begin position="787"/>
        <end position="800"/>
    </location>
</feature>
<evidence type="ECO:0000259" key="4">
    <source>
        <dbReference type="PROSITE" id="PS51194"/>
    </source>
</evidence>
<feature type="region of interest" description="Disordered" evidence="2">
    <location>
        <begin position="778"/>
        <end position="801"/>
    </location>
</feature>
<reference evidence="5 6" key="1">
    <citation type="submission" date="2015-05" db="EMBL/GenBank/DDBJ databases">
        <title>Draft Genome assembly of Streptomyces showdoensis.</title>
        <authorList>
            <person name="Thapa K.K."/>
            <person name="Metsa-Ketela M."/>
        </authorList>
    </citation>
    <scope>NUCLEOTIDE SEQUENCE [LARGE SCALE GENOMIC DNA]</scope>
    <source>
        <strain evidence="5 6">ATCC 15227</strain>
    </source>
</reference>
<keyword evidence="5" id="KW-0547">Nucleotide-binding</keyword>
<organism evidence="5 6">
    <name type="scientific">Streptomyces showdoensis</name>
    <dbReference type="NCBI Taxonomy" id="68268"/>
    <lineage>
        <taxon>Bacteria</taxon>
        <taxon>Bacillati</taxon>
        <taxon>Actinomycetota</taxon>
        <taxon>Actinomycetes</taxon>
        <taxon>Kitasatosporales</taxon>
        <taxon>Streptomycetaceae</taxon>
        <taxon>Streptomyces</taxon>
    </lineage>
</organism>
<dbReference type="AlphaFoldDB" id="A0A2P2GRX9"/>
<evidence type="ECO:0000256" key="2">
    <source>
        <dbReference type="SAM" id="MobiDB-lite"/>
    </source>
</evidence>
<dbReference type="Gene3D" id="3.40.50.10810">
    <property type="entry name" value="Tandem AAA-ATPase domain"/>
    <property type="match status" value="1"/>
</dbReference>
<dbReference type="InterPro" id="IPR022138">
    <property type="entry name" value="DUF3670"/>
</dbReference>
<dbReference type="InterPro" id="IPR001650">
    <property type="entry name" value="Helicase_C-like"/>
</dbReference>
<dbReference type="PROSITE" id="PS51192">
    <property type="entry name" value="HELICASE_ATP_BIND_1"/>
    <property type="match status" value="1"/>
</dbReference>
<dbReference type="FunFam" id="3.40.50.10810:FF:000031">
    <property type="entry name" value="Helicase, SNF2/RAD54 family"/>
    <property type="match status" value="1"/>
</dbReference>
<dbReference type="InterPro" id="IPR038718">
    <property type="entry name" value="SNF2-like_sf"/>
</dbReference>
<keyword evidence="6" id="KW-1185">Reference proteome</keyword>
<dbReference type="EMBL" id="LAQS01000010">
    <property type="protein sequence ID" value="KKZ74261.1"/>
    <property type="molecule type" value="Genomic_DNA"/>
</dbReference>
<dbReference type="InterPro" id="IPR049730">
    <property type="entry name" value="SNF2/RAD54-like_C"/>
</dbReference>
<evidence type="ECO:0000259" key="3">
    <source>
        <dbReference type="PROSITE" id="PS51192"/>
    </source>
</evidence>
<dbReference type="SMART" id="SM00487">
    <property type="entry name" value="DEXDc"/>
    <property type="match status" value="1"/>
</dbReference>
<name>A0A2P2GRX9_STREW</name>
<dbReference type="GO" id="GO:0016787">
    <property type="term" value="F:hydrolase activity"/>
    <property type="evidence" value="ECO:0007669"/>
    <property type="project" value="UniProtKB-KW"/>
</dbReference>
<keyword evidence="5" id="KW-0347">Helicase</keyword>
<accession>A0A2P2GRX9</accession>
<dbReference type="SUPFAM" id="SSF52540">
    <property type="entry name" value="P-loop containing nucleoside triphosphate hydrolases"/>
    <property type="match status" value="2"/>
</dbReference>
<dbReference type="InterPro" id="IPR014001">
    <property type="entry name" value="Helicase_ATP-bd"/>
</dbReference>
<dbReference type="RefSeq" id="WP_046907096.1">
    <property type="nucleotide sequence ID" value="NZ_JBHMCW010000018.1"/>
</dbReference>
<dbReference type="GO" id="GO:0004386">
    <property type="term" value="F:helicase activity"/>
    <property type="evidence" value="ECO:0007669"/>
    <property type="project" value="UniProtKB-KW"/>
</dbReference>
<dbReference type="Pfam" id="PF12419">
    <property type="entry name" value="DUF3670"/>
    <property type="match status" value="1"/>
</dbReference>
<dbReference type="CDD" id="cd18793">
    <property type="entry name" value="SF2_C_SNF"/>
    <property type="match status" value="1"/>
</dbReference>
<dbReference type="InterPro" id="IPR027417">
    <property type="entry name" value="P-loop_NTPase"/>
</dbReference>
<evidence type="ECO:0000313" key="5">
    <source>
        <dbReference type="EMBL" id="KKZ74261.1"/>
    </source>
</evidence>
<dbReference type="Gene3D" id="3.40.50.300">
    <property type="entry name" value="P-loop containing nucleotide triphosphate hydrolases"/>
    <property type="match status" value="1"/>
</dbReference>